<dbReference type="GO" id="GO:0072330">
    <property type="term" value="P:monocarboxylic acid biosynthetic process"/>
    <property type="evidence" value="ECO:0007669"/>
    <property type="project" value="UniProtKB-ARBA"/>
</dbReference>
<dbReference type="AlphaFoldDB" id="A0A9W4ITC2"/>
<reference evidence="2" key="1">
    <citation type="submission" date="2021-07" db="EMBL/GenBank/DDBJ databases">
        <authorList>
            <person name="Branca A.L. A."/>
        </authorList>
    </citation>
    <scope>NUCLEOTIDE SEQUENCE</scope>
</reference>
<organism evidence="2 3">
    <name type="scientific">Penicillium salamii</name>
    <dbReference type="NCBI Taxonomy" id="1612424"/>
    <lineage>
        <taxon>Eukaryota</taxon>
        <taxon>Fungi</taxon>
        <taxon>Dikarya</taxon>
        <taxon>Ascomycota</taxon>
        <taxon>Pezizomycotina</taxon>
        <taxon>Eurotiomycetes</taxon>
        <taxon>Eurotiomycetidae</taxon>
        <taxon>Eurotiales</taxon>
        <taxon>Aspergillaceae</taxon>
        <taxon>Penicillium</taxon>
    </lineage>
</organism>
<sequence>MASNPPAACCASGFKHEGTPLGELKDINGVNTYIAAPKDNKNPDKAIIFLTDIFGIFPNAQLLADEFANNGYLTVLPDLFQGDQIGVSDLEAGKVDLPAWLSRHQVANVEPVVESTIKYVRETLGVKKVGAVGYCFGGKYVVRYLKPGQIDVGYSAHPSFVTHEELGAIQGPFSIAASEIDQIFTTQLRHESEETLIKTTQPWQINLFGGVSHGFAVRGDLSDPKQKFAKEQAFCQAVVWFNQHLAAEKSNL</sequence>
<evidence type="ECO:0000259" key="1">
    <source>
        <dbReference type="Pfam" id="PF01738"/>
    </source>
</evidence>
<dbReference type="InterPro" id="IPR029058">
    <property type="entry name" value="AB_hydrolase_fold"/>
</dbReference>
<dbReference type="GO" id="GO:0017000">
    <property type="term" value="P:antibiotic biosynthetic process"/>
    <property type="evidence" value="ECO:0007669"/>
    <property type="project" value="UniProtKB-ARBA"/>
</dbReference>
<dbReference type="OrthoDB" id="17560at2759"/>
<evidence type="ECO:0000313" key="3">
    <source>
        <dbReference type="Proteomes" id="UP001152646"/>
    </source>
</evidence>
<dbReference type="PANTHER" id="PTHR17630:SF44">
    <property type="entry name" value="PROTEIN AIM2"/>
    <property type="match status" value="1"/>
</dbReference>
<dbReference type="EMBL" id="CAJVPA010000122">
    <property type="protein sequence ID" value="CAG8356415.1"/>
    <property type="molecule type" value="Genomic_DNA"/>
</dbReference>
<dbReference type="Gene3D" id="3.40.50.1820">
    <property type="entry name" value="alpha/beta hydrolase"/>
    <property type="match status" value="1"/>
</dbReference>
<dbReference type="InterPro" id="IPR002925">
    <property type="entry name" value="Dienelactn_hydro"/>
</dbReference>
<dbReference type="Proteomes" id="UP001152646">
    <property type="component" value="Unassembled WGS sequence"/>
</dbReference>
<dbReference type="GO" id="GO:0016787">
    <property type="term" value="F:hydrolase activity"/>
    <property type="evidence" value="ECO:0007669"/>
    <property type="project" value="InterPro"/>
</dbReference>
<name>A0A9W4ITC2_9EURO</name>
<dbReference type="Pfam" id="PF01738">
    <property type="entry name" value="DLH"/>
    <property type="match status" value="1"/>
</dbReference>
<comment type="caution">
    <text evidence="2">The sequence shown here is derived from an EMBL/GenBank/DDBJ whole genome shotgun (WGS) entry which is preliminary data.</text>
</comment>
<proteinExistence type="predicted"/>
<dbReference type="PANTHER" id="PTHR17630">
    <property type="entry name" value="DIENELACTONE HYDROLASE"/>
    <property type="match status" value="1"/>
</dbReference>
<evidence type="ECO:0000313" key="2">
    <source>
        <dbReference type="EMBL" id="CAG8356415.1"/>
    </source>
</evidence>
<protein>
    <recommendedName>
        <fullName evidence="1">Dienelactone hydrolase domain-containing protein</fullName>
    </recommendedName>
</protein>
<accession>A0A9W4ITC2</accession>
<feature type="domain" description="Dienelactone hydrolase" evidence="1">
    <location>
        <begin position="31"/>
        <end position="244"/>
    </location>
</feature>
<dbReference type="SUPFAM" id="SSF53474">
    <property type="entry name" value="alpha/beta-Hydrolases"/>
    <property type="match status" value="1"/>
</dbReference>
<gene>
    <name evidence="2" type="ORF">PSALAMII_LOCUS3499</name>
</gene>